<dbReference type="GO" id="GO:0005509">
    <property type="term" value="F:calcium ion binding"/>
    <property type="evidence" value="ECO:0007669"/>
    <property type="project" value="InterPro"/>
</dbReference>
<accession>A0AAV4FT96</accession>
<dbReference type="SUPFAM" id="SSF48225">
    <property type="entry name" value="Seven-hairpin glycosidases"/>
    <property type="match status" value="1"/>
</dbReference>
<feature type="signal peptide" evidence="6">
    <location>
        <begin position="1"/>
        <end position="30"/>
    </location>
</feature>
<evidence type="ECO:0000313" key="8">
    <source>
        <dbReference type="Proteomes" id="UP000762676"/>
    </source>
</evidence>
<dbReference type="InterPro" id="IPR036026">
    <property type="entry name" value="Seven-hairpin_glycosidases"/>
</dbReference>
<keyword evidence="5" id="KW-0326">Glycosidase</keyword>
<dbReference type="EC" id="3.2.1.-" evidence="5"/>
<dbReference type="InterPro" id="IPR001382">
    <property type="entry name" value="Glyco_hydro_47"/>
</dbReference>
<dbReference type="PANTHER" id="PTHR45679">
    <property type="entry name" value="ER DEGRADATION-ENHANCING ALPHA-MANNOSIDASE-LIKE PROTEIN 2"/>
    <property type="match status" value="1"/>
</dbReference>
<dbReference type="PRINTS" id="PR00747">
    <property type="entry name" value="GLYHDRLASE47"/>
</dbReference>
<keyword evidence="6" id="KW-0732">Signal</keyword>
<evidence type="ECO:0000256" key="1">
    <source>
        <dbReference type="ARBA" id="ARBA00004240"/>
    </source>
</evidence>
<evidence type="ECO:0000256" key="2">
    <source>
        <dbReference type="ARBA" id="ARBA00007658"/>
    </source>
</evidence>
<comment type="caution">
    <text evidence="7">The sequence shown here is derived from an EMBL/GenBank/DDBJ whole genome shotgun (WGS) entry which is preliminary data.</text>
</comment>
<reference evidence="7 8" key="1">
    <citation type="journal article" date="2021" name="Elife">
        <title>Chloroplast acquisition without the gene transfer in kleptoplastic sea slugs, Plakobranchus ocellatus.</title>
        <authorList>
            <person name="Maeda T."/>
            <person name="Takahashi S."/>
            <person name="Yoshida T."/>
            <person name="Shimamura S."/>
            <person name="Takaki Y."/>
            <person name="Nagai Y."/>
            <person name="Toyoda A."/>
            <person name="Suzuki Y."/>
            <person name="Arimoto A."/>
            <person name="Ishii H."/>
            <person name="Satoh N."/>
            <person name="Nishiyama T."/>
            <person name="Hasebe M."/>
            <person name="Maruyama T."/>
            <person name="Minagawa J."/>
            <person name="Obokata J."/>
            <person name="Shigenobu S."/>
        </authorList>
    </citation>
    <scope>NUCLEOTIDE SEQUENCE [LARGE SCALE GENOMIC DNA]</scope>
</reference>
<keyword evidence="3" id="KW-0256">Endoplasmic reticulum</keyword>
<gene>
    <name evidence="7" type="ORF">ElyMa_003942300</name>
</gene>
<comment type="subcellular location">
    <subcellularLocation>
        <location evidence="1">Endoplasmic reticulum</location>
    </subcellularLocation>
</comment>
<evidence type="ECO:0000256" key="4">
    <source>
        <dbReference type="ARBA" id="ARBA00023180"/>
    </source>
</evidence>
<dbReference type="EMBL" id="BMAT01008018">
    <property type="protein sequence ID" value="GFR76354.1"/>
    <property type="molecule type" value="Genomic_DNA"/>
</dbReference>
<feature type="chain" id="PRO_5043752675" description="alpha-1,2-Mannosidase" evidence="6">
    <location>
        <begin position="31"/>
        <end position="344"/>
    </location>
</feature>
<keyword evidence="5" id="KW-0378">Hydrolase</keyword>
<evidence type="ECO:0000256" key="3">
    <source>
        <dbReference type="ARBA" id="ARBA00022824"/>
    </source>
</evidence>
<protein>
    <recommendedName>
        <fullName evidence="5">alpha-1,2-Mannosidase</fullName>
        <ecNumber evidence="5">3.2.1.-</ecNumber>
    </recommendedName>
</protein>
<proteinExistence type="inferred from homology"/>
<dbReference type="Gene3D" id="1.50.10.10">
    <property type="match status" value="1"/>
</dbReference>
<dbReference type="GO" id="GO:0005975">
    <property type="term" value="P:carbohydrate metabolic process"/>
    <property type="evidence" value="ECO:0007669"/>
    <property type="project" value="InterPro"/>
</dbReference>
<dbReference type="InterPro" id="IPR044674">
    <property type="entry name" value="EDEM1/2/3"/>
</dbReference>
<evidence type="ECO:0000313" key="7">
    <source>
        <dbReference type="EMBL" id="GFR76354.1"/>
    </source>
</evidence>
<evidence type="ECO:0000256" key="6">
    <source>
        <dbReference type="SAM" id="SignalP"/>
    </source>
</evidence>
<comment type="similarity">
    <text evidence="2 5">Belongs to the glycosyl hydrolase 47 family.</text>
</comment>
<evidence type="ECO:0000256" key="5">
    <source>
        <dbReference type="RuleBase" id="RU361193"/>
    </source>
</evidence>
<keyword evidence="8" id="KW-1185">Reference proteome</keyword>
<organism evidence="7 8">
    <name type="scientific">Elysia marginata</name>
    <dbReference type="NCBI Taxonomy" id="1093978"/>
    <lineage>
        <taxon>Eukaryota</taxon>
        <taxon>Metazoa</taxon>
        <taxon>Spiralia</taxon>
        <taxon>Lophotrochozoa</taxon>
        <taxon>Mollusca</taxon>
        <taxon>Gastropoda</taxon>
        <taxon>Heterobranchia</taxon>
        <taxon>Euthyneura</taxon>
        <taxon>Panpulmonata</taxon>
        <taxon>Sacoglossa</taxon>
        <taxon>Placobranchoidea</taxon>
        <taxon>Plakobranchidae</taxon>
        <taxon>Elysia</taxon>
    </lineage>
</organism>
<name>A0AAV4FT96_9GAST</name>
<dbReference type="GO" id="GO:0044322">
    <property type="term" value="C:endoplasmic reticulum quality control compartment"/>
    <property type="evidence" value="ECO:0007669"/>
    <property type="project" value="GOC"/>
</dbReference>
<dbReference type="GO" id="GO:1904380">
    <property type="term" value="P:endoplasmic reticulum mannose trimming"/>
    <property type="evidence" value="ECO:0007669"/>
    <property type="project" value="InterPro"/>
</dbReference>
<dbReference type="PANTHER" id="PTHR45679:SF2">
    <property type="entry name" value="ER DEGRADATION-ENHANCING ALPHA-MANNOSIDASE-LIKE PROTEIN 3"/>
    <property type="match status" value="1"/>
</dbReference>
<dbReference type="AlphaFoldDB" id="A0AAV4FT96"/>
<dbReference type="GO" id="GO:0004571">
    <property type="term" value="F:mannosyl-oligosaccharide 1,2-alpha-mannosidase activity"/>
    <property type="evidence" value="ECO:0007669"/>
    <property type="project" value="InterPro"/>
</dbReference>
<dbReference type="GO" id="GO:0016020">
    <property type="term" value="C:membrane"/>
    <property type="evidence" value="ECO:0007669"/>
    <property type="project" value="InterPro"/>
</dbReference>
<keyword evidence="4" id="KW-0325">Glycoprotein</keyword>
<dbReference type="Pfam" id="PF01532">
    <property type="entry name" value="Glyco_hydro_47"/>
    <property type="match status" value="1"/>
</dbReference>
<dbReference type="Proteomes" id="UP000762676">
    <property type="component" value="Unassembled WGS sequence"/>
</dbReference>
<dbReference type="InterPro" id="IPR012341">
    <property type="entry name" value="6hp_glycosidase-like_sf"/>
</dbReference>
<sequence length="344" mass="38762">MGGDFYSCGEGNRSLYLFVALLVCIIIVEGLEDERSTASEFTTAMSKEEKKQLREKSLEMFDHAYGAYMVLGKLDEFDTAVRNVIRDTRFDTDVVVSVFETNIRILGGLLGGHVAAVYFKRRKLAMLWYHDELLTMAKEVGDRLLPAFNTTTGIPYARVNLRHGITTKIVNSNRDTCTSCAGTMILEFAALSRLTGIAVYEEKSRKAMDYLWGQRHRSNNLMGTVLNVHNGDWIRRESGVGAGIDSYYEYVLKAYVLLGDDTYLARFNKHYDGVMRYISQGPLLVDVHMHKPTSAARNFMDALLAFWPGLQVLVGDIGPAVETHEMLYQVVKRHNFLPEVGVVS</sequence>